<sequence length="309" mass="35208">MQTTKSLAFAELTAYVYSNEAVLILEDVREGKSVAGATMVIDRGRREEANRMRLELGNDVFMEFIESWADHYYEELAEIKKSIPSKDEATELEWHKYDEEDTHQAFDAEGSEVIFIEALMDRDHCAKWNETYEPGRGWTVSTRDGKTINGRSANITKAKKDATKAYMDSLNAEPAPKHIIGRRGCKNCGMPAGSPFECKPVQEALPMSELKLQDIDTDKLRRMAGVMTTGTKKDEQKSLLMKIEEELANRARKDMKWIERKNISTKKIEQFLDSLMEGKKTSQELDAYDFERHDIAISAYVGMIPLNEG</sequence>
<keyword evidence="2" id="KW-1185">Reference proteome</keyword>
<name>A0A3G3LYX2_9CAUD</name>
<dbReference type="KEGG" id="vg:77953034"/>
<dbReference type="GeneID" id="77953034"/>
<evidence type="ECO:0000313" key="1">
    <source>
        <dbReference type="EMBL" id="AYQ99318.1"/>
    </source>
</evidence>
<reference evidence="1 2" key="1">
    <citation type="submission" date="2018-10" db="EMBL/GenBank/DDBJ databases">
        <authorList>
            <person name="Zack K."/>
            <person name="Garlena R.A."/>
            <person name="Russell D.A."/>
            <person name="Pope W.H."/>
            <person name="Jacobs-Sera D."/>
            <person name="Hatfull G.F."/>
        </authorList>
    </citation>
    <scope>NUCLEOTIDE SEQUENCE [LARGE SCALE GENOMIC DNA]</scope>
</reference>
<organism evidence="1 2">
    <name type="scientific">Brevibacterium phage Cantare</name>
    <dbReference type="NCBI Taxonomy" id="2338395"/>
    <lineage>
        <taxon>Viruses</taxon>
        <taxon>Duplodnaviria</taxon>
        <taxon>Heunggongvirae</taxon>
        <taxon>Uroviricota</taxon>
        <taxon>Caudoviricetes</taxon>
        <taxon>Cantarevirus</taxon>
        <taxon>Cantarevirus cantare</taxon>
    </lineage>
</organism>
<proteinExistence type="predicted"/>
<evidence type="ECO:0000313" key="2">
    <source>
        <dbReference type="Proteomes" id="UP000279277"/>
    </source>
</evidence>
<protein>
    <submittedName>
        <fullName evidence="1">Uncharacterized protein</fullName>
    </submittedName>
</protein>
<gene>
    <name evidence="1" type="primary">98</name>
    <name evidence="1" type="ORF">PBI_CANTARE_98</name>
</gene>
<dbReference type="EMBL" id="MK016493">
    <property type="protein sequence ID" value="AYQ99318.1"/>
    <property type="molecule type" value="Genomic_DNA"/>
</dbReference>
<dbReference type="RefSeq" id="YP_010676673.1">
    <property type="nucleotide sequence ID" value="NC_071014.1"/>
</dbReference>
<accession>A0A3G3LYX2</accession>
<dbReference type="Proteomes" id="UP000279277">
    <property type="component" value="Segment"/>
</dbReference>